<protein>
    <submittedName>
        <fullName evidence="2">Uncharacterized protein</fullName>
    </submittedName>
</protein>
<dbReference type="Proteomes" id="UP001331515">
    <property type="component" value="Unassembled WGS sequence"/>
</dbReference>
<evidence type="ECO:0000313" key="2">
    <source>
        <dbReference type="EMBL" id="KAK5925695.1"/>
    </source>
</evidence>
<feature type="compositionally biased region" description="Polar residues" evidence="1">
    <location>
        <begin position="1"/>
        <end position="18"/>
    </location>
</feature>
<feature type="region of interest" description="Disordered" evidence="1">
    <location>
        <begin position="1"/>
        <end position="67"/>
    </location>
</feature>
<keyword evidence="3" id="KW-1185">Reference proteome</keyword>
<proteinExistence type="predicted"/>
<name>A0AAN8DUH8_CHAGU</name>
<reference evidence="2 3" key="1">
    <citation type="journal article" date="2023" name="Mol. Biol. Evol.">
        <title>Genomics of Secondarily Temperate Adaptation in the Only Non-Antarctic Icefish.</title>
        <authorList>
            <person name="Rivera-Colon A.G."/>
            <person name="Rayamajhi N."/>
            <person name="Minhas B.F."/>
            <person name="Madrigal G."/>
            <person name="Bilyk K.T."/>
            <person name="Yoon V."/>
            <person name="Hune M."/>
            <person name="Gregory S."/>
            <person name="Cheng C.H.C."/>
            <person name="Catchen J.M."/>
        </authorList>
    </citation>
    <scope>NUCLEOTIDE SEQUENCE [LARGE SCALE GENOMIC DNA]</scope>
    <source>
        <tissue evidence="2">White muscle</tissue>
    </source>
</reference>
<feature type="compositionally biased region" description="Basic residues" evidence="1">
    <location>
        <begin position="28"/>
        <end position="48"/>
    </location>
</feature>
<evidence type="ECO:0000313" key="3">
    <source>
        <dbReference type="Proteomes" id="UP001331515"/>
    </source>
</evidence>
<feature type="compositionally biased region" description="Polar residues" evidence="1">
    <location>
        <begin position="55"/>
        <end position="67"/>
    </location>
</feature>
<comment type="caution">
    <text evidence="2">The sequence shown here is derived from an EMBL/GenBank/DDBJ whole genome shotgun (WGS) entry which is preliminary data.</text>
</comment>
<accession>A0AAN8DUH8</accession>
<evidence type="ECO:0000256" key="1">
    <source>
        <dbReference type="SAM" id="MobiDB-lite"/>
    </source>
</evidence>
<dbReference type="EMBL" id="JAURVH010001520">
    <property type="protein sequence ID" value="KAK5925695.1"/>
    <property type="molecule type" value="Genomic_DNA"/>
</dbReference>
<organism evidence="2 3">
    <name type="scientific">Champsocephalus gunnari</name>
    <name type="common">Mackerel icefish</name>
    <dbReference type="NCBI Taxonomy" id="52237"/>
    <lineage>
        <taxon>Eukaryota</taxon>
        <taxon>Metazoa</taxon>
        <taxon>Chordata</taxon>
        <taxon>Craniata</taxon>
        <taxon>Vertebrata</taxon>
        <taxon>Euteleostomi</taxon>
        <taxon>Actinopterygii</taxon>
        <taxon>Neopterygii</taxon>
        <taxon>Teleostei</taxon>
        <taxon>Neoteleostei</taxon>
        <taxon>Acanthomorphata</taxon>
        <taxon>Eupercaria</taxon>
        <taxon>Perciformes</taxon>
        <taxon>Notothenioidei</taxon>
        <taxon>Channichthyidae</taxon>
        <taxon>Champsocephalus</taxon>
    </lineage>
</organism>
<sequence length="67" mass="7639">MEESTSSNLPTETLNLQPSFGAWDTPGRNHKPANARKRMRMLKRPRHQGQREEQTVPSTPGHTNNQC</sequence>
<dbReference type="AlphaFoldDB" id="A0AAN8DUH8"/>
<gene>
    <name evidence="2" type="ORF">CgunFtcFv8_018199</name>
</gene>